<proteinExistence type="predicted"/>
<dbReference type="Pfam" id="PF13148">
    <property type="entry name" value="DUF3987"/>
    <property type="match status" value="1"/>
</dbReference>
<sequence>MRAEIALMSGSAFAVTHHAFSSGAGRTSDGNGSHASTLKSPSYTKSVSWQHYQHLPVFHSRLLEIVNDSIIRNGKGERMILRLSPQAEQLWISFYNRTESEMSEIGYLSNMKDYASKMAENMARIAALLHYFEGRNEDISIKAVEAAIQISAWYVDEYKRLFSKVSGFTLVNNESDELYSWIKNYCASTFPPHISKTKILQYGPYRFRNKIKMDELLNILLINQRIVVTHFGKTLYIQPVQ</sequence>
<gene>
    <name evidence="1" type="ORF">I6H02_08730</name>
</gene>
<organism evidence="1 2">
    <name type="scientific">Escherichia coli</name>
    <dbReference type="NCBI Taxonomy" id="562"/>
    <lineage>
        <taxon>Bacteria</taxon>
        <taxon>Pseudomonadati</taxon>
        <taxon>Pseudomonadota</taxon>
        <taxon>Gammaproteobacteria</taxon>
        <taxon>Enterobacterales</taxon>
        <taxon>Enterobacteriaceae</taxon>
        <taxon>Escherichia</taxon>
    </lineage>
</organism>
<dbReference type="Proteomes" id="UP000594864">
    <property type="component" value="Chromosome"/>
</dbReference>
<reference evidence="1 2" key="1">
    <citation type="submission" date="2020-12" db="EMBL/GenBank/DDBJ databases">
        <title>FDA dAtabase for Regulatory Grade micrObial Sequences (FDA-ARGOS): Supporting development and validation of Infectious Disease Dx tests.</title>
        <authorList>
            <person name="Sproer C."/>
            <person name="Gronow S."/>
            <person name="Severitt S."/>
            <person name="Schroder I."/>
            <person name="Tallon L."/>
            <person name="Sadzewicz L."/>
            <person name="Zhao X."/>
            <person name="Boylan J."/>
            <person name="Ott S."/>
            <person name="Bowen H."/>
            <person name="Vavikolanu K."/>
            <person name="Mehta A."/>
            <person name="Aluvathingal J."/>
            <person name="Nadendla S."/>
            <person name="Lowell S."/>
            <person name="Myers T."/>
            <person name="Yan Y."/>
            <person name="Sichtig H."/>
        </authorList>
    </citation>
    <scope>NUCLEOTIDE SEQUENCE [LARGE SCALE GENOMIC DNA]</scope>
    <source>
        <strain evidence="1 2">FDAARGOS_945</strain>
    </source>
</reference>
<evidence type="ECO:0000313" key="2">
    <source>
        <dbReference type="Proteomes" id="UP000594864"/>
    </source>
</evidence>
<evidence type="ECO:0000313" key="1">
    <source>
        <dbReference type="EMBL" id="QPR06439.1"/>
    </source>
</evidence>
<dbReference type="EMBL" id="CP065611">
    <property type="protein sequence ID" value="QPR06439.1"/>
    <property type="molecule type" value="Genomic_DNA"/>
</dbReference>
<dbReference type="InterPro" id="IPR025048">
    <property type="entry name" value="DUF3987"/>
</dbReference>
<name>A0A7T2J2Y4_ECOLX</name>
<accession>A0A7T2J2Y4</accession>
<dbReference type="AlphaFoldDB" id="A0A7T2J2Y4"/>
<protein>
    <submittedName>
        <fullName evidence="1">DUF3987 domain-containing protein</fullName>
    </submittedName>
</protein>